<dbReference type="PANTHER" id="PTHR43649">
    <property type="entry name" value="ARABINOSE-BINDING PROTEIN-RELATED"/>
    <property type="match status" value="1"/>
</dbReference>
<evidence type="ECO:0000313" key="1">
    <source>
        <dbReference type="EMBL" id="TDF94095.1"/>
    </source>
</evidence>
<dbReference type="AlphaFoldDB" id="A0A4R5KH96"/>
<reference evidence="1 2" key="1">
    <citation type="submission" date="2019-03" db="EMBL/GenBank/DDBJ databases">
        <title>This is whole genome sequence of Paenibacillus sp MS74 strain.</title>
        <authorList>
            <person name="Trinh H.N."/>
        </authorList>
    </citation>
    <scope>NUCLEOTIDE SEQUENCE [LARGE SCALE GENOMIC DNA]</scope>
    <source>
        <strain evidence="1 2">MS74</strain>
    </source>
</reference>
<dbReference type="OrthoDB" id="9768630at2"/>
<dbReference type="SUPFAM" id="SSF53850">
    <property type="entry name" value="Periplasmic binding protein-like II"/>
    <property type="match status" value="1"/>
</dbReference>
<comment type="caution">
    <text evidence="1">The sequence shown here is derived from an EMBL/GenBank/DDBJ whole genome shotgun (WGS) entry which is preliminary data.</text>
</comment>
<organism evidence="1 2">
    <name type="scientific">Paenibacillus piri</name>
    <dbReference type="NCBI Taxonomy" id="2547395"/>
    <lineage>
        <taxon>Bacteria</taxon>
        <taxon>Bacillati</taxon>
        <taxon>Bacillota</taxon>
        <taxon>Bacilli</taxon>
        <taxon>Bacillales</taxon>
        <taxon>Paenibacillaceae</taxon>
        <taxon>Paenibacillus</taxon>
    </lineage>
</organism>
<sequence>MTNLLKRSVLSILAVIFGIGFIVAGCSGSGETKGQTGTGAGSAAGDKPVKGEIVVGGWPSGDKAFEAIIPEFNKKYPDVKVTLQFQKSEDHHNKLLTALAAGSGAPDVAMLEAGYIGKYRDKKGFVNLYDAPYNAKRFENDFVGYKYQMSVSLDGKQMIGLPWDIGPTSLFYRRDVFKEVGLPDDPVEVQKLLGTWDGYLEVARKVSIPGKRWMLANAGDVFMSKWANRDYYNQDLSFRFEDQKSLDLLGLSATIRKEGLDAKLVYSSNESYALMKSGQIVTHISGAWFGGFLKTFVAPDTSGKWGIVKVPGDGATNWGGSFLTIPEQSKNKEAAWAFIEFALANKASQNAMFKAVDYFPAYMPAWDDPMYQEADPFYGNQKTKALWVEVAKGTKPSFVTMMDRQTETIMRAAISTGLDQNISPKAVLDSVKQQILKDTAQDRKQMEELIQKGKK</sequence>
<gene>
    <name evidence="1" type="ORF">E1757_24690</name>
</gene>
<dbReference type="PANTHER" id="PTHR43649:SF32">
    <property type="entry name" value="SUGAR BINDING SECRETED PROTEIN"/>
    <property type="match status" value="1"/>
</dbReference>
<dbReference type="InterPro" id="IPR050490">
    <property type="entry name" value="Bact_solute-bd_prot1"/>
</dbReference>
<dbReference type="InterPro" id="IPR006059">
    <property type="entry name" value="SBP"/>
</dbReference>
<protein>
    <submittedName>
        <fullName evidence="1">Extracellular solute-binding protein</fullName>
    </submittedName>
</protein>
<evidence type="ECO:0000313" key="2">
    <source>
        <dbReference type="Proteomes" id="UP000295636"/>
    </source>
</evidence>
<accession>A0A4R5KH96</accession>
<proteinExistence type="predicted"/>
<dbReference type="PROSITE" id="PS51257">
    <property type="entry name" value="PROKAR_LIPOPROTEIN"/>
    <property type="match status" value="1"/>
</dbReference>
<dbReference type="Proteomes" id="UP000295636">
    <property type="component" value="Unassembled WGS sequence"/>
</dbReference>
<dbReference type="EMBL" id="SMRT01000014">
    <property type="protein sequence ID" value="TDF94095.1"/>
    <property type="molecule type" value="Genomic_DNA"/>
</dbReference>
<dbReference type="Gene3D" id="3.40.190.10">
    <property type="entry name" value="Periplasmic binding protein-like II"/>
    <property type="match status" value="1"/>
</dbReference>
<keyword evidence="2" id="KW-1185">Reference proteome</keyword>
<dbReference type="Pfam" id="PF13416">
    <property type="entry name" value="SBP_bac_8"/>
    <property type="match status" value="1"/>
</dbReference>
<name>A0A4R5KH96_9BACL</name>